<name>A0A097EPT4_9GAMM</name>
<dbReference type="STRING" id="1547445.LO80_06105"/>
<accession>A0A097EPT4</accession>
<sequence>MSQFYFLKHDDLDKMISYFSGQGYEVMAPAVRDKSIVYDNINNAKELPWGYIDKQEPANYEVTKTNAKKAFGWSVPVQSVKPMLFEEKETLWKVSRGEDGKLSFNQSINHKKYAVLGVRPCDLRAIEIQDRVFVENAYQDVRYKARRESMFIVAANCTTAHSNCFCVALGDKPEADKGFDLAMTEIDHGFVIETGSDKGRQAILALQLDPATGAQTYQAEQKVKAVYGMQEKTLPPIAQVEKALTSSYDHPQWDDVAARCLSCGSCTQSCPTCFCHTEKEEPSLDSNESEHTREWDSCFGLDHSYTHGELYREEPKHRYRQWLTHKFGTWREQFKTKGCVGCGRCITWCPVKIDVTEEINAICEEK</sequence>
<dbReference type="Proteomes" id="UP000029672">
    <property type="component" value="Chromosome"/>
</dbReference>
<proteinExistence type="predicted"/>
<dbReference type="GO" id="GO:0046872">
    <property type="term" value="F:metal ion binding"/>
    <property type="evidence" value="ECO:0007669"/>
    <property type="project" value="UniProtKB-KW"/>
</dbReference>
<evidence type="ECO:0000256" key="1">
    <source>
        <dbReference type="ARBA" id="ARBA00022723"/>
    </source>
</evidence>
<organism evidence="5 6">
    <name type="scientific">Candidatus Francisella endociliophora</name>
    <dbReference type="NCBI Taxonomy" id="653937"/>
    <lineage>
        <taxon>Bacteria</taxon>
        <taxon>Pseudomonadati</taxon>
        <taxon>Pseudomonadota</taxon>
        <taxon>Gammaproteobacteria</taxon>
        <taxon>Thiotrichales</taxon>
        <taxon>Francisellaceae</taxon>
        <taxon>Francisella</taxon>
    </lineage>
</organism>
<dbReference type="GO" id="GO:0051536">
    <property type="term" value="F:iron-sulfur cluster binding"/>
    <property type="evidence" value="ECO:0007669"/>
    <property type="project" value="UniProtKB-KW"/>
</dbReference>
<dbReference type="SUPFAM" id="SSF46548">
    <property type="entry name" value="alpha-helical ferredoxin"/>
    <property type="match status" value="1"/>
</dbReference>
<dbReference type="PROSITE" id="PS51379">
    <property type="entry name" value="4FE4S_FER_2"/>
    <property type="match status" value="2"/>
</dbReference>
<gene>
    <name evidence="5" type="ORF">LO80_06105</name>
</gene>
<dbReference type="InterPro" id="IPR009051">
    <property type="entry name" value="Helical_ferredxn"/>
</dbReference>
<dbReference type="OrthoDB" id="9795302at2"/>
<dbReference type="InterPro" id="IPR017900">
    <property type="entry name" value="4Fe4S_Fe_S_CS"/>
</dbReference>
<dbReference type="Pfam" id="PF17179">
    <property type="entry name" value="Fer4_22"/>
    <property type="match status" value="1"/>
</dbReference>
<protein>
    <submittedName>
        <fullName evidence="5">Cytochrome C</fullName>
    </submittedName>
</protein>
<keyword evidence="3" id="KW-0411">Iron-sulfur</keyword>
<dbReference type="EMBL" id="CP009574">
    <property type="protein sequence ID" value="AIT09578.1"/>
    <property type="molecule type" value="Genomic_DNA"/>
</dbReference>
<dbReference type="Gene3D" id="1.10.1060.10">
    <property type="entry name" value="Alpha-helical ferredoxin"/>
    <property type="match status" value="1"/>
</dbReference>
<dbReference type="AlphaFoldDB" id="A0A097EPT4"/>
<dbReference type="PROSITE" id="PS00198">
    <property type="entry name" value="4FE4S_FER_1"/>
    <property type="match status" value="2"/>
</dbReference>
<evidence type="ECO:0000256" key="3">
    <source>
        <dbReference type="ARBA" id="ARBA00023014"/>
    </source>
</evidence>
<evidence type="ECO:0000313" key="5">
    <source>
        <dbReference type="EMBL" id="AIT09578.1"/>
    </source>
</evidence>
<keyword evidence="6" id="KW-1185">Reference proteome</keyword>
<evidence type="ECO:0000259" key="4">
    <source>
        <dbReference type="PROSITE" id="PS51379"/>
    </source>
</evidence>
<dbReference type="eggNOG" id="COG1453">
    <property type="taxonomic scope" value="Bacteria"/>
</dbReference>
<evidence type="ECO:0000313" key="6">
    <source>
        <dbReference type="Proteomes" id="UP000029672"/>
    </source>
</evidence>
<keyword evidence="1" id="KW-0479">Metal-binding</keyword>
<dbReference type="HOGENOM" id="CLU_046702_1_0_6"/>
<reference evidence="5 6" key="1">
    <citation type="submission" date="2014-10" db="EMBL/GenBank/DDBJ databases">
        <title>Whole genome sequence of Francisella endociliophora strain FSC1006, isolated from a laboratory culture of the marine ciliate Euplotes raikovi.</title>
        <authorList>
            <person name="Granberg M."/>
            <person name="Backman S."/>
            <person name="Lundmark E."/>
            <person name="Nilsson E."/>
            <person name="Karlsson E."/>
            <person name="Thelaus J."/>
            <person name="Ohrman C."/>
            <person name="Larkeryd A."/>
            <person name="Stenberg P."/>
        </authorList>
    </citation>
    <scope>NUCLEOTIDE SEQUENCE [LARGE SCALE GENOMIC DNA]</scope>
    <source>
        <strain evidence="5 6">FSC1006</strain>
    </source>
</reference>
<dbReference type="RefSeq" id="WP_040009555.1">
    <property type="nucleotide sequence ID" value="NZ_CP009574.1"/>
</dbReference>
<dbReference type="InterPro" id="IPR017896">
    <property type="entry name" value="4Fe4S_Fe-S-bd"/>
</dbReference>
<dbReference type="PANTHER" id="PTHR40447">
    <property type="entry name" value="ANAEROBIC SULFITE REDUCTASE SUBUNIT A"/>
    <property type="match status" value="1"/>
</dbReference>
<dbReference type="PANTHER" id="PTHR40447:SF1">
    <property type="entry name" value="ANAEROBIC SULFITE REDUCTASE SUBUNIT A"/>
    <property type="match status" value="1"/>
</dbReference>
<feature type="domain" description="4Fe-4S ferredoxin-type" evidence="4">
    <location>
        <begin position="249"/>
        <end position="281"/>
    </location>
</feature>
<evidence type="ECO:0000256" key="2">
    <source>
        <dbReference type="ARBA" id="ARBA00023004"/>
    </source>
</evidence>
<keyword evidence="2" id="KW-0408">Iron</keyword>
<feature type="domain" description="4Fe-4S ferredoxin-type" evidence="4">
    <location>
        <begin position="330"/>
        <end position="358"/>
    </location>
</feature>
<dbReference type="KEGG" id="frf:LO80_06105"/>